<evidence type="ECO:0000259" key="3">
    <source>
        <dbReference type="Pfam" id="PF17782"/>
    </source>
</evidence>
<protein>
    <submittedName>
        <fullName evidence="4">Putative DNA processing protein DprA</fullName>
    </submittedName>
</protein>
<dbReference type="InterPro" id="IPR057666">
    <property type="entry name" value="DrpA_SLOG"/>
</dbReference>
<dbReference type="PANTHER" id="PTHR43022">
    <property type="entry name" value="PROTEIN SMF"/>
    <property type="match status" value="1"/>
</dbReference>
<comment type="similarity">
    <text evidence="1">Belongs to the DprA/Smf family.</text>
</comment>
<evidence type="ECO:0000313" key="4">
    <source>
        <dbReference type="EMBL" id="BBY29321.1"/>
    </source>
</evidence>
<dbReference type="Proteomes" id="UP000467193">
    <property type="component" value="Chromosome"/>
</dbReference>
<dbReference type="Gene3D" id="1.10.10.10">
    <property type="entry name" value="Winged helix-like DNA-binding domain superfamily/Winged helix DNA-binding domain"/>
    <property type="match status" value="1"/>
</dbReference>
<dbReference type="Pfam" id="PF17782">
    <property type="entry name" value="WHD_DprA"/>
    <property type="match status" value="1"/>
</dbReference>
<feature type="domain" description="DprA winged helix" evidence="3">
    <location>
        <begin position="309"/>
        <end position="367"/>
    </location>
</feature>
<dbReference type="NCBIfam" id="TIGR00732">
    <property type="entry name" value="dprA"/>
    <property type="match status" value="1"/>
</dbReference>
<reference evidence="4 5" key="1">
    <citation type="journal article" date="2019" name="Emerg. Microbes Infect.">
        <title>Comprehensive subspecies identification of 175 nontuberculous mycobacteria species based on 7547 genomic profiles.</title>
        <authorList>
            <person name="Matsumoto Y."/>
            <person name="Kinjo T."/>
            <person name="Motooka D."/>
            <person name="Nabeya D."/>
            <person name="Jung N."/>
            <person name="Uechi K."/>
            <person name="Horii T."/>
            <person name="Iida T."/>
            <person name="Fujita J."/>
            <person name="Nakamura S."/>
        </authorList>
    </citation>
    <scope>NUCLEOTIDE SEQUENCE [LARGE SCALE GENOMIC DNA]</scope>
    <source>
        <strain evidence="4 5">JCM 17899</strain>
    </source>
</reference>
<name>A0A7I7QSP5_9MYCO</name>
<dbReference type="PANTHER" id="PTHR43022:SF1">
    <property type="entry name" value="PROTEIN SMF"/>
    <property type="match status" value="1"/>
</dbReference>
<sequence length="383" mass="40115">MTGAEARAWAYLSRVAEPPCALLAALVATFGPEDAAERVRRGEVADELVKLTVARRDLDCAAEDLETLAKLGGRLVTSQSAEWPHYALSTLAVAEERPASQSQPPLVLWAMGPERLVDVAERACAIVGTRAATSYGEYVAGDFAAGLVERDVAVVSGGAYGIDGVAHRAALAAGGVTLAVLACGIDVPYPAGHAAMLRRIGREGLVVTEYPPGERPARYRFLTRNRLVAALSGATVVVEAGLRSGAASTAAWARSLNRPVCAVPGPITSASSAGCHVLLRDGANLVTRAADVVEFVGRIGELGIEPHRPTGPLDDLTNVERQVYEALPARAARTADQISVAAGVPVERVFGPLAALELAGLVARRNGRWQISRDLTRLEGVAE</sequence>
<dbReference type="GO" id="GO:0009294">
    <property type="term" value="P:DNA-mediated transformation"/>
    <property type="evidence" value="ECO:0007669"/>
    <property type="project" value="InterPro"/>
</dbReference>
<keyword evidence="5" id="KW-1185">Reference proteome</keyword>
<evidence type="ECO:0000259" key="2">
    <source>
        <dbReference type="Pfam" id="PF02481"/>
    </source>
</evidence>
<organism evidence="4 5">
    <name type="scientific">Mycolicibacterium sediminis</name>
    <dbReference type="NCBI Taxonomy" id="1286180"/>
    <lineage>
        <taxon>Bacteria</taxon>
        <taxon>Bacillati</taxon>
        <taxon>Actinomycetota</taxon>
        <taxon>Actinomycetes</taxon>
        <taxon>Mycobacteriales</taxon>
        <taxon>Mycobacteriaceae</taxon>
        <taxon>Mycolicibacterium</taxon>
    </lineage>
</organism>
<dbReference type="EMBL" id="AP022588">
    <property type="protein sequence ID" value="BBY29321.1"/>
    <property type="molecule type" value="Genomic_DNA"/>
</dbReference>
<dbReference type="KEGG" id="msei:MSEDJ_34170"/>
<dbReference type="InterPro" id="IPR003488">
    <property type="entry name" value="DprA"/>
</dbReference>
<dbReference type="Gene3D" id="3.40.50.450">
    <property type="match status" value="1"/>
</dbReference>
<dbReference type="SUPFAM" id="SSF102405">
    <property type="entry name" value="MCP/YpsA-like"/>
    <property type="match status" value="1"/>
</dbReference>
<dbReference type="Pfam" id="PF02481">
    <property type="entry name" value="DNA_processg_A"/>
    <property type="match status" value="1"/>
</dbReference>
<evidence type="ECO:0000313" key="5">
    <source>
        <dbReference type="Proteomes" id="UP000467193"/>
    </source>
</evidence>
<gene>
    <name evidence="4" type="primary">dprA</name>
    <name evidence="4" type="ORF">MSEDJ_34170</name>
</gene>
<accession>A0A7I7QSP5</accession>
<dbReference type="AlphaFoldDB" id="A0A7I7QSP5"/>
<dbReference type="InterPro" id="IPR036388">
    <property type="entry name" value="WH-like_DNA-bd_sf"/>
</dbReference>
<proteinExistence type="inferred from homology"/>
<evidence type="ECO:0000256" key="1">
    <source>
        <dbReference type="ARBA" id="ARBA00006525"/>
    </source>
</evidence>
<dbReference type="InterPro" id="IPR041614">
    <property type="entry name" value="DprA_WH"/>
</dbReference>
<dbReference type="RefSeq" id="WP_163798084.1">
    <property type="nucleotide sequence ID" value="NZ_AP022588.1"/>
</dbReference>
<feature type="domain" description="Smf/DprA SLOG" evidence="2">
    <location>
        <begin position="97"/>
        <end position="296"/>
    </location>
</feature>